<proteinExistence type="predicted"/>
<dbReference type="InterPro" id="IPR000639">
    <property type="entry name" value="Epox_hydrolase-like"/>
</dbReference>
<evidence type="ECO:0000313" key="3">
    <source>
        <dbReference type="Proteomes" id="UP001500902"/>
    </source>
</evidence>
<dbReference type="Proteomes" id="UP001500902">
    <property type="component" value="Unassembled WGS sequence"/>
</dbReference>
<dbReference type="Pfam" id="PF00561">
    <property type="entry name" value="Abhydrolase_1"/>
    <property type="match status" value="1"/>
</dbReference>
<feature type="domain" description="AB hydrolase-1" evidence="1">
    <location>
        <begin position="39"/>
        <end position="145"/>
    </location>
</feature>
<protein>
    <recommendedName>
        <fullName evidence="1">AB hydrolase-1 domain-containing protein</fullName>
    </recommendedName>
</protein>
<dbReference type="InterPro" id="IPR029058">
    <property type="entry name" value="AB_hydrolase_fold"/>
</dbReference>
<dbReference type="PRINTS" id="PR00111">
    <property type="entry name" value="ABHYDROLASE"/>
</dbReference>
<sequence>MPYAQVGPEVRLFYTDDGQARDGQAGGGQAGGGQAGDGPPLLLVHGWGADSHQWAWHIDALAAAHRVIAVDLRGHGYSSVPETGNTPRMMAADLHALLDRLDVPQVVAVGHSMGGQVVSILAVEHPDRVRALAALDPGYGMTAELARGFPRMIEGLRGERPHEAAERIDEWCTNAATPALIRRWHKRRLYGTPPHVLAQAFEAMFTGQDAIGVRPASDDYLTRRRCPVLSIWADPGRAEWEAGLLKDPASAVVCWEGASHRLHEERPAEFVTTLEGWLRTLQDAAREPGQPGG</sequence>
<evidence type="ECO:0000259" key="1">
    <source>
        <dbReference type="Pfam" id="PF00561"/>
    </source>
</evidence>
<name>A0ABP7BE29_9ACTN</name>
<dbReference type="InterPro" id="IPR000073">
    <property type="entry name" value="AB_hydrolase_1"/>
</dbReference>
<dbReference type="InterPro" id="IPR050266">
    <property type="entry name" value="AB_hydrolase_sf"/>
</dbReference>
<dbReference type="PANTHER" id="PTHR43798">
    <property type="entry name" value="MONOACYLGLYCEROL LIPASE"/>
    <property type="match status" value="1"/>
</dbReference>
<keyword evidence="3" id="KW-1185">Reference proteome</keyword>
<dbReference type="Gene3D" id="3.40.50.1820">
    <property type="entry name" value="alpha/beta hydrolase"/>
    <property type="match status" value="1"/>
</dbReference>
<dbReference type="PANTHER" id="PTHR43798:SF33">
    <property type="entry name" value="HYDROLASE, PUTATIVE (AFU_ORTHOLOGUE AFUA_2G14860)-RELATED"/>
    <property type="match status" value="1"/>
</dbReference>
<dbReference type="RefSeq" id="WP_344875598.1">
    <property type="nucleotide sequence ID" value="NZ_BAAAZP010000036.1"/>
</dbReference>
<accession>A0ABP7BE29</accession>
<comment type="caution">
    <text evidence="2">The sequence shown here is derived from an EMBL/GenBank/DDBJ whole genome shotgun (WGS) entry which is preliminary data.</text>
</comment>
<reference evidence="3" key="1">
    <citation type="journal article" date="2019" name="Int. J. Syst. Evol. Microbiol.">
        <title>The Global Catalogue of Microorganisms (GCM) 10K type strain sequencing project: providing services to taxonomists for standard genome sequencing and annotation.</title>
        <authorList>
            <consortium name="The Broad Institute Genomics Platform"/>
            <consortium name="The Broad Institute Genome Sequencing Center for Infectious Disease"/>
            <person name="Wu L."/>
            <person name="Ma J."/>
        </authorList>
    </citation>
    <scope>NUCLEOTIDE SEQUENCE [LARGE SCALE GENOMIC DNA]</scope>
    <source>
        <strain evidence="3">JCM 16904</strain>
    </source>
</reference>
<dbReference type="EMBL" id="BAAAZP010000036">
    <property type="protein sequence ID" value="GAA3657965.1"/>
    <property type="molecule type" value="Genomic_DNA"/>
</dbReference>
<dbReference type="PRINTS" id="PR00412">
    <property type="entry name" value="EPOXHYDRLASE"/>
</dbReference>
<dbReference type="SUPFAM" id="SSF53474">
    <property type="entry name" value="alpha/beta-Hydrolases"/>
    <property type="match status" value="1"/>
</dbReference>
<evidence type="ECO:0000313" key="2">
    <source>
        <dbReference type="EMBL" id="GAA3657965.1"/>
    </source>
</evidence>
<gene>
    <name evidence="2" type="ORF">GCM10022224_021510</name>
</gene>
<organism evidence="2 3">
    <name type="scientific">Nonomuraea antimicrobica</name>
    <dbReference type="NCBI Taxonomy" id="561173"/>
    <lineage>
        <taxon>Bacteria</taxon>
        <taxon>Bacillati</taxon>
        <taxon>Actinomycetota</taxon>
        <taxon>Actinomycetes</taxon>
        <taxon>Streptosporangiales</taxon>
        <taxon>Streptosporangiaceae</taxon>
        <taxon>Nonomuraea</taxon>
    </lineage>
</organism>